<reference evidence="1 2" key="1">
    <citation type="journal article" date="2016" name="Sci. Rep.">
        <title>The genome sequence of the outbreeding globe artichoke constructed de novo incorporating a phase-aware low-pass sequencing strategy of F1 progeny.</title>
        <authorList>
            <person name="Scaglione D."/>
            <person name="Reyes-Chin-Wo S."/>
            <person name="Acquadro A."/>
            <person name="Froenicke L."/>
            <person name="Portis E."/>
            <person name="Beitel C."/>
            <person name="Tirone M."/>
            <person name="Mauro R."/>
            <person name="Lo Monaco A."/>
            <person name="Mauromicale G."/>
            <person name="Faccioli P."/>
            <person name="Cattivelli L."/>
            <person name="Rieseberg L."/>
            <person name="Michelmore R."/>
            <person name="Lanteri S."/>
        </authorList>
    </citation>
    <scope>NUCLEOTIDE SEQUENCE [LARGE SCALE GENOMIC DNA]</scope>
    <source>
        <strain evidence="1">2C</strain>
    </source>
</reference>
<protein>
    <submittedName>
        <fullName evidence="1">Uncharacterized protein family, basic secretory protein</fullName>
    </submittedName>
</protein>
<evidence type="ECO:0000313" key="1">
    <source>
        <dbReference type="EMBL" id="KVI01896.1"/>
    </source>
</evidence>
<organism evidence="1 2">
    <name type="scientific">Cynara cardunculus var. scolymus</name>
    <name type="common">Globe artichoke</name>
    <name type="synonym">Cynara scolymus</name>
    <dbReference type="NCBI Taxonomy" id="59895"/>
    <lineage>
        <taxon>Eukaryota</taxon>
        <taxon>Viridiplantae</taxon>
        <taxon>Streptophyta</taxon>
        <taxon>Embryophyta</taxon>
        <taxon>Tracheophyta</taxon>
        <taxon>Spermatophyta</taxon>
        <taxon>Magnoliopsida</taxon>
        <taxon>eudicotyledons</taxon>
        <taxon>Gunneridae</taxon>
        <taxon>Pentapetalae</taxon>
        <taxon>asterids</taxon>
        <taxon>campanulids</taxon>
        <taxon>Asterales</taxon>
        <taxon>Asteraceae</taxon>
        <taxon>Carduoideae</taxon>
        <taxon>Cardueae</taxon>
        <taxon>Carduinae</taxon>
        <taxon>Cynara</taxon>
    </lineage>
</organism>
<keyword evidence="2" id="KW-1185">Reference proteome</keyword>
<dbReference type="AlphaFoldDB" id="A0A103Y3N8"/>
<dbReference type="PANTHER" id="PTHR33321:SF15">
    <property type="entry name" value="PLANT BASIC SECRETORY PROTEIN (BSP) FAMILY PROTEIN"/>
    <property type="match status" value="1"/>
</dbReference>
<sequence length="338" mass="38291">MRTINDFIWSVVLQQNDPSDRKPVDSVHTYIVEFDGAAGIEWGNNINVSSLYLKGVEGDVKTQFTGLMYHEMTHVFQWDGEGTAPSGLIEGIADYTILKVYDNPYGFANPGDGDSWDQGYTVTARFLEFFEYAVINDAATTPGGTRFNNEIGVCKAKQIMATANSFILYAIFQQSYPSDQKAIDLVNLYIEEVKFPLTVTWGNNNINFSSIYMAGFKGDLKREFMANVYHEMTHVLQWTGNGNAPPGLIEGMAEYTKLKANLTQPGFAEPGQGDHWHQGYDVTARFLEYCEGITPGFVAKLNKMMRFRFEFKYFKDLTGKPVYQLWLDYKVKYGQCCN</sequence>
<dbReference type="EMBL" id="LEKV01002673">
    <property type="protein sequence ID" value="KVI01896.1"/>
    <property type="molecule type" value="Genomic_DNA"/>
</dbReference>
<dbReference type="PANTHER" id="PTHR33321">
    <property type="match status" value="1"/>
</dbReference>
<dbReference type="STRING" id="59895.A0A103Y3N8"/>
<dbReference type="Proteomes" id="UP000243975">
    <property type="component" value="Unassembled WGS sequence"/>
</dbReference>
<evidence type="ECO:0000313" key="2">
    <source>
        <dbReference type="Proteomes" id="UP000243975"/>
    </source>
</evidence>
<proteinExistence type="predicted"/>
<comment type="caution">
    <text evidence="1">The sequence shown here is derived from an EMBL/GenBank/DDBJ whole genome shotgun (WGS) entry which is preliminary data.</text>
</comment>
<name>A0A103Y3N8_CYNCS</name>
<dbReference type="Gramene" id="KVI01896">
    <property type="protein sequence ID" value="KVI01896"/>
    <property type="gene ID" value="Ccrd_019833"/>
</dbReference>
<accession>A0A103Y3N8</accession>
<dbReference type="OMA" id="MANVYHE"/>
<dbReference type="InterPro" id="IPR007541">
    <property type="entry name" value="Uncharacterised_BSP"/>
</dbReference>
<dbReference type="Pfam" id="PF04450">
    <property type="entry name" value="BSP"/>
    <property type="match status" value="1"/>
</dbReference>
<gene>
    <name evidence="1" type="ORF">Ccrd_019833</name>
</gene>